<dbReference type="Gene3D" id="3.40.50.620">
    <property type="entry name" value="HUPs"/>
    <property type="match status" value="1"/>
</dbReference>
<dbReference type="PROSITE" id="PS51553">
    <property type="entry name" value="GMPS_ATP_PPASE"/>
    <property type="match status" value="1"/>
</dbReference>
<feature type="non-terminal residue" evidence="7">
    <location>
        <position position="73"/>
    </location>
</feature>
<keyword evidence="1" id="KW-0436">Ligase</keyword>
<evidence type="ECO:0000256" key="3">
    <source>
        <dbReference type="ARBA" id="ARBA00022749"/>
    </source>
</evidence>
<keyword evidence="7" id="KW-0808">Transferase</keyword>
<evidence type="ECO:0000313" key="7">
    <source>
        <dbReference type="EMBL" id="ETJ32175.1"/>
    </source>
</evidence>
<dbReference type="PANTHER" id="PTHR11922:SF2">
    <property type="entry name" value="GMP SYNTHASE [GLUTAMINE-HYDROLYZING]"/>
    <property type="match status" value="1"/>
</dbReference>
<proteinExistence type="predicted"/>
<gene>
    <name evidence="7" type="ORF">Q604_UNBC13356G0001</name>
</gene>
<evidence type="ECO:0000259" key="6">
    <source>
        <dbReference type="PROSITE" id="PS51553"/>
    </source>
</evidence>
<dbReference type="InterPro" id="IPR014729">
    <property type="entry name" value="Rossmann-like_a/b/a_fold"/>
</dbReference>
<dbReference type="AlphaFoldDB" id="W1XRR0"/>
<dbReference type="GO" id="GO:0003921">
    <property type="term" value="F:GMP synthase activity"/>
    <property type="evidence" value="ECO:0007669"/>
    <property type="project" value="InterPro"/>
</dbReference>
<dbReference type="InterPro" id="IPR025777">
    <property type="entry name" value="GMPS_ATP_PPase_dom"/>
</dbReference>
<evidence type="ECO:0000256" key="4">
    <source>
        <dbReference type="ARBA" id="ARBA00022755"/>
    </source>
</evidence>
<organism evidence="7">
    <name type="scientific">human gut metagenome</name>
    <dbReference type="NCBI Taxonomy" id="408170"/>
    <lineage>
        <taxon>unclassified sequences</taxon>
        <taxon>metagenomes</taxon>
        <taxon>organismal metagenomes</taxon>
    </lineage>
</organism>
<dbReference type="GO" id="GO:0005829">
    <property type="term" value="C:cytosol"/>
    <property type="evidence" value="ECO:0007669"/>
    <property type="project" value="TreeGrafter"/>
</dbReference>
<comment type="caution">
    <text evidence="7">The sequence shown here is derived from an EMBL/GenBank/DDBJ whole genome shotgun (WGS) entry which is preliminary data.</text>
</comment>
<dbReference type="GO" id="GO:0005524">
    <property type="term" value="F:ATP binding"/>
    <property type="evidence" value="ECO:0007669"/>
    <property type="project" value="UniProtKB-KW"/>
</dbReference>
<dbReference type="GO" id="GO:0016740">
    <property type="term" value="F:transferase activity"/>
    <property type="evidence" value="ECO:0007669"/>
    <property type="project" value="UniProtKB-KW"/>
</dbReference>
<reference evidence="7" key="1">
    <citation type="submission" date="2013-12" db="EMBL/GenBank/DDBJ databases">
        <title>A Varibaculum cambriense genome reconstructed from a premature infant gut community with otherwise low bacterial novelty that shifts toward anaerobic metabolism during the third week of life.</title>
        <authorList>
            <person name="Brown C.T."/>
            <person name="Sharon I."/>
            <person name="Thomas B.C."/>
            <person name="Castelle C.J."/>
            <person name="Morowitz M.J."/>
            <person name="Banfield J.F."/>
        </authorList>
    </citation>
    <scope>NUCLEOTIDE SEQUENCE</scope>
</reference>
<feature type="domain" description="GMPS ATP-PPase" evidence="6">
    <location>
        <begin position="22"/>
        <end position="73"/>
    </location>
</feature>
<sequence length="73" mass="8089">TRQGMRMLERFVRDICQCEALWTPAKIIDDAVARIREQVGDDKVILGLSGGVDSSVTAMLLHRAIGKNLTCVF</sequence>
<dbReference type="Pfam" id="PF02540">
    <property type="entry name" value="NAD_synthase"/>
    <property type="match status" value="1"/>
</dbReference>
<evidence type="ECO:0000256" key="2">
    <source>
        <dbReference type="ARBA" id="ARBA00022741"/>
    </source>
</evidence>
<keyword evidence="3" id="KW-0332">GMP biosynthesis</keyword>
<keyword evidence="4" id="KW-0658">Purine biosynthesis</keyword>
<dbReference type="EMBL" id="AZMM01013356">
    <property type="protein sequence ID" value="ETJ32175.1"/>
    <property type="molecule type" value="Genomic_DNA"/>
</dbReference>
<keyword evidence="7" id="KW-0315">Glutamine amidotransferase</keyword>
<name>W1XRR0_9ZZZZ</name>
<protein>
    <submittedName>
        <fullName evidence="7">Bifunctional GMP synthase/glutamine amidotransferase protein, nonfunctional</fullName>
    </submittedName>
</protein>
<feature type="non-terminal residue" evidence="7">
    <location>
        <position position="1"/>
    </location>
</feature>
<accession>W1XRR0</accession>
<dbReference type="PANTHER" id="PTHR11922">
    <property type="entry name" value="GMP SYNTHASE-RELATED"/>
    <property type="match status" value="1"/>
</dbReference>
<evidence type="ECO:0000256" key="5">
    <source>
        <dbReference type="ARBA" id="ARBA00022840"/>
    </source>
</evidence>
<keyword evidence="2" id="KW-0547">Nucleotide-binding</keyword>
<evidence type="ECO:0000256" key="1">
    <source>
        <dbReference type="ARBA" id="ARBA00022598"/>
    </source>
</evidence>
<keyword evidence="5" id="KW-0067">ATP-binding</keyword>
<dbReference type="InterPro" id="IPR022310">
    <property type="entry name" value="NAD/GMP_synthase"/>
</dbReference>
<dbReference type="SUPFAM" id="SSF52402">
    <property type="entry name" value="Adenine nucleotide alpha hydrolases-like"/>
    <property type="match status" value="1"/>
</dbReference>